<reference evidence="1 2" key="1">
    <citation type="submission" date="2024-12" db="EMBL/GenBank/DDBJ databases">
        <title>The unique morphological basis and parallel evolutionary history of personate flowers in Penstemon.</title>
        <authorList>
            <person name="Depatie T.H."/>
            <person name="Wessinger C.A."/>
        </authorList>
    </citation>
    <scope>NUCLEOTIDE SEQUENCE [LARGE SCALE GENOMIC DNA]</scope>
    <source>
        <strain evidence="1">WTNN_2</strain>
        <tissue evidence="1">Leaf</tissue>
    </source>
</reference>
<dbReference type="EMBL" id="JBJXBP010000001">
    <property type="protein sequence ID" value="KAL3851487.1"/>
    <property type="molecule type" value="Genomic_DNA"/>
</dbReference>
<name>A0ABD3UQR1_9LAMI</name>
<accession>A0ABD3UQR1</accession>
<proteinExistence type="predicted"/>
<gene>
    <name evidence="1" type="ORF">ACJIZ3_013369</name>
</gene>
<sequence length="64" mass="7337">MNCEPDQKLLALDTCHLLHPTVLDERRDLPVVPNPHESGFLVVADFEDVVQREEAFGEENTIYM</sequence>
<evidence type="ECO:0000313" key="2">
    <source>
        <dbReference type="Proteomes" id="UP001634393"/>
    </source>
</evidence>
<dbReference type="AlphaFoldDB" id="A0ABD3UQR1"/>
<comment type="caution">
    <text evidence="1">The sequence shown here is derived from an EMBL/GenBank/DDBJ whole genome shotgun (WGS) entry which is preliminary data.</text>
</comment>
<keyword evidence="2" id="KW-1185">Reference proteome</keyword>
<organism evidence="1 2">
    <name type="scientific">Penstemon smallii</name>
    <dbReference type="NCBI Taxonomy" id="265156"/>
    <lineage>
        <taxon>Eukaryota</taxon>
        <taxon>Viridiplantae</taxon>
        <taxon>Streptophyta</taxon>
        <taxon>Embryophyta</taxon>
        <taxon>Tracheophyta</taxon>
        <taxon>Spermatophyta</taxon>
        <taxon>Magnoliopsida</taxon>
        <taxon>eudicotyledons</taxon>
        <taxon>Gunneridae</taxon>
        <taxon>Pentapetalae</taxon>
        <taxon>asterids</taxon>
        <taxon>lamiids</taxon>
        <taxon>Lamiales</taxon>
        <taxon>Plantaginaceae</taxon>
        <taxon>Cheloneae</taxon>
        <taxon>Penstemon</taxon>
    </lineage>
</organism>
<evidence type="ECO:0000313" key="1">
    <source>
        <dbReference type="EMBL" id="KAL3851487.1"/>
    </source>
</evidence>
<dbReference type="Proteomes" id="UP001634393">
    <property type="component" value="Unassembled WGS sequence"/>
</dbReference>
<protein>
    <submittedName>
        <fullName evidence="1">Uncharacterized protein</fullName>
    </submittedName>
</protein>